<feature type="transmembrane region" description="Helical" evidence="12">
    <location>
        <begin position="134"/>
        <end position="155"/>
    </location>
</feature>
<keyword evidence="9" id="KW-0811">Translocation</keyword>
<dbReference type="GO" id="GO:0005789">
    <property type="term" value="C:endoplasmic reticulum membrane"/>
    <property type="evidence" value="ECO:0007669"/>
    <property type="project" value="UniProtKB-SubCell"/>
</dbReference>
<evidence type="ECO:0000256" key="5">
    <source>
        <dbReference type="ARBA" id="ARBA00022692"/>
    </source>
</evidence>
<evidence type="ECO:0000256" key="6">
    <source>
        <dbReference type="ARBA" id="ARBA00022824"/>
    </source>
</evidence>
<keyword evidence="5 12" id="KW-0812">Transmembrane</keyword>
<dbReference type="AlphaFoldDB" id="A0AAW1PB17"/>
<evidence type="ECO:0000256" key="9">
    <source>
        <dbReference type="ARBA" id="ARBA00023010"/>
    </source>
</evidence>
<proteinExistence type="inferred from homology"/>
<keyword evidence="8 12" id="KW-1133">Transmembrane helix</keyword>
<dbReference type="Pfam" id="PF03839">
    <property type="entry name" value="Sec62"/>
    <property type="match status" value="1"/>
</dbReference>
<keyword evidence="6" id="KW-0256">Endoplasmic reticulum</keyword>
<keyword evidence="7" id="KW-0653">Protein transport</keyword>
<evidence type="ECO:0000256" key="12">
    <source>
        <dbReference type="SAM" id="Phobius"/>
    </source>
</evidence>
<evidence type="ECO:0000256" key="3">
    <source>
        <dbReference type="ARBA" id="ARBA00021257"/>
    </source>
</evidence>
<protein>
    <recommendedName>
        <fullName evidence="3">Translocation protein SEC62</fullName>
    </recommendedName>
</protein>
<dbReference type="PANTHER" id="PTHR12443:SF9">
    <property type="entry name" value="TRANSLOCATION PROTEIN SEC62"/>
    <property type="match status" value="1"/>
</dbReference>
<dbReference type="Proteomes" id="UP001489004">
    <property type="component" value="Unassembled WGS sequence"/>
</dbReference>
<dbReference type="GO" id="GO:0031204">
    <property type="term" value="P:post-translational protein targeting to membrane, translocation"/>
    <property type="evidence" value="ECO:0007669"/>
    <property type="project" value="TreeGrafter"/>
</dbReference>
<evidence type="ECO:0000256" key="7">
    <source>
        <dbReference type="ARBA" id="ARBA00022927"/>
    </source>
</evidence>
<accession>A0AAW1PB17</accession>
<evidence type="ECO:0000256" key="11">
    <source>
        <dbReference type="SAM" id="MobiDB-lite"/>
    </source>
</evidence>
<evidence type="ECO:0000256" key="4">
    <source>
        <dbReference type="ARBA" id="ARBA00022448"/>
    </source>
</evidence>
<comment type="caution">
    <text evidence="13">The sequence shown here is derived from an EMBL/GenBank/DDBJ whole genome shotgun (WGS) entry which is preliminary data.</text>
</comment>
<organism evidence="13 14">
    <name type="scientific">[Myrmecia] bisecta</name>
    <dbReference type="NCBI Taxonomy" id="41462"/>
    <lineage>
        <taxon>Eukaryota</taxon>
        <taxon>Viridiplantae</taxon>
        <taxon>Chlorophyta</taxon>
        <taxon>core chlorophytes</taxon>
        <taxon>Trebouxiophyceae</taxon>
        <taxon>Trebouxiales</taxon>
        <taxon>Trebouxiaceae</taxon>
        <taxon>Myrmecia</taxon>
    </lineage>
</organism>
<dbReference type="PANTHER" id="PTHR12443">
    <property type="entry name" value="TRANSLOCATION PROTEIN SEC62"/>
    <property type="match status" value="1"/>
</dbReference>
<feature type="compositionally biased region" description="Polar residues" evidence="11">
    <location>
        <begin position="288"/>
        <end position="303"/>
    </location>
</feature>
<evidence type="ECO:0000256" key="2">
    <source>
        <dbReference type="ARBA" id="ARBA00010604"/>
    </source>
</evidence>
<dbReference type="InterPro" id="IPR004728">
    <property type="entry name" value="Sec62"/>
</dbReference>
<name>A0AAW1PB17_9CHLO</name>
<comment type="similarity">
    <text evidence="2">Belongs to the SEC62 family.</text>
</comment>
<comment type="subcellular location">
    <subcellularLocation>
        <location evidence="1">Endoplasmic reticulum membrane</location>
        <topology evidence="1">Multi-pass membrane protein</topology>
    </subcellularLocation>
</comment>
<evidence type="ECO:0000256" key="8">
    <source>
        <dbReference type="ARBA" id="ARBA00022989"/>
    </source>
</evidence>
<evidence type="ECO:0000256" key="10">
    <source>
        <dbReference type="ARBA" id="ARBA00023136"/>
    </source>
</evidence>
<evidence type="ECO:0000313" key="13">
    <source>
        <dbReference type="EMBL" id="KAK9806919.1"/>
    </source>
</evidence>
<dbReference type="EMBL" id="JALJOR010000013">
    <property type="protein sequence ID" value="KAK9806919.1"/>
    <property type="molecule type" value="Genomic_DNA"/>
</dbReference>
<keyword evidence="4" id="KW-0813">Transport</keyword>
<gene>
    <name evidence="13" type="ORF">WJX72_007432</name>
</gene>
<keyword evidence="10 12" id="KW-0472">Membrane</keyword>
<evidence type="ECO:0000313" key="14">
    <source>
        <dbReference type="Proteomes" id="UP001489004"/>
    </source>
</evidence>
<keyword evidence="14" id="KW-1185">Reference proteome</keyword>
<sequence>MLQKKAPQQRQDPFKALTDTLRAKHGVPWRGAVLEDRRVDYFRGKDLIAYFKDHPAKIGNFVNQSKPQDEQVIELAEVLLRKGLLVKGNRMFKKPKPGKKRLSKWPKKLVPVRELTFTEDAFYAWTYDRPASPWLWLGSGLLILVVIGFCLFPLAPNKVKLGVVYCSASLLILIVSTIVVRALLAAVTWISLGKSLWIFPNLLSDEAGLTEAFWPLVSFEEPEEGKETHWVYRAAVGGGLLASCWLVYSYAPDKGAVRDEVSRAHDQFMEYLNLHDTGREKLAGNVTEGLQQNQTQHEQSAHSSAGEPPEQEL</sequence>
<reference evidence="13 14" key="1">
    <citation type="journal article" date="2024" name="Nat. Commun.">
        <title>Phylogenomics reveals the evolutionary origins of lichenization in chlorophyte algae.</title>
        <authorList>
            <person name="Puginier C."/>
            <person name="Libourel C."/>
            <person name="Otte J."/>
            <person name="Skaloud P."/>
            <person name="Haon M."/>
            <person name="Grisel S."/>
            <person name="Petersen M."/>
            <person name="Berrin J.G."/>
            <person name="Delaux P.M."/>
            <person name="Dal Grande F."/>
            <person name="Keller J."/>
        </authorList>
    </citation>
    <scope>NUCLEOTIDE SEQUENCE [LARGE SCALE GENOMIC DNA]</scope>
    <source>
        <strain evidence="13 14">SAG 2043</strain>
    </source>
</reference>
<feature type="transmembrane region" description="Helical" evidence="12">
    <location>
        <begin position="162"/>
        <end position="192"/>
    </location>
</feature>
<evidence type="ECO:0000256" key="1">
    <source>
        <dbReference type="ARBA" id="ARBA00004477"/>
    </source>
</evidence>
<feature type="region of interest" description="Disordered" evidence="11">
    <location>
        <begin position="284"/>
        <end position="313"/>
    </location>
</feature>